<evidence type="ECO:0000313" key="11">
    <source>
        <dbReference type="Proteomes" id="UP000093355"/>
    </source>
</evidence>
<sequence>MSWLTSAVSSFAEAWQELRVHRMRIILSLFVVAISVAAFTAVVALGQMLNQGFQESMERGSGRPALVSFSAYNAESGENPSPDTMQRAFAATLERHAVDWSARVSWLDVAPPPDGWSDVRAVDADYGVIHRVPMLEGTWFSPLDEERLTPVAIVNESWWQSLGAPALTTAPTVSMALNSWDPNTGEPIPGATLDAVIIGVTPDQGGTGGVPTQTGYVLYKDALAVMPDTVGPSTQYEAWIPPETAEELMESMRLSFAANLGDGFQVDAYRMDYEAMMEGSFNPFDPMLIVLGGISMLVLALGALSLLNITLVTTRFRIREIGVRRSFGATGVRVFFSVMLESVVGTVFAGVAGIVIAILALRIPALQDSLFQGIQDVPPFPMRAAPTGLLVSAAVGALAGLLPALIAMRVKPIDAIRF</sequence>
<evidence type="ECO:0000256" key="6">
    <source>
        <dbReference type="ARBA" id="ARBA00038076"/>
    </source>
</evidence>
<evidence type="ECO:0000256" key="5">
    <source>
        <dbReference type="ARBA" id="ARBA00023136"/>
    </source>
</evidence>
<dbReference type="EMBL" id="LXMD01000012">
    <property type="protein sequence ID" value="OCG75692.1"/>
    <property type="molecule type" value="Genomic_DNA"/>
</dbReference>
<keyword evidence="11" id="KW-1185">Reference proteome</keyword>
<comment type="similarity">
    <text evidence="6">Belongs to the ABC-4 integral membrane protein family.</text>
</comment>
<evidence type="ECO:0008006" key="12">
    <source>
        <dbReference type="Google" id="ProtNLM"/>
    </source>
</evidence>
<accession>A0A1B9NGH0</accession>
<feature type="transmembrane region" description="Helical" evidence="7">
    <location>
        <begin position="287"/>
        <end position="313"/>
    </location>
</feature>
<dbReference type="PANTHER" id="PTHR30572:SF4">
    <property type="entry name" value="ABC TRANSPORTER PERMEASE YTRF"/>
    <property type="match status" value="1"/>
</dbReference>
<protein>
    <recommendedName>
        <fullName evidence="12">ABC transporter permease</fullName>
    </recommendedName>
</protein>
<evidence type="ECO:0000256" key="7">
    <source>
        <dbReference type="SAM" id="Phobius"/>
    </source>
</evidence>
<dbReference type="AlphaFoldDB" id="A0A1B9NGH0"/>
<dbReference type="GO" id="GO:0005886">
    <property type="term" value="C:plasma membrane"/>
    <property type="evidence" value="ECO:0007669"/>
    <property type="project" value="UniProtKB-SubCell"/>
</dbReference>
<feature type="transmembrane region" description="Helical" evidence="7">
    <location>
        <begin position="334"/>
        <end position="361"/>
    </location>
</feature>
<evidence type="ECO:0000259" key="9">
    <source>
        <dbReference type="Pfam" id="PF12704"/>
    </source>
</evidence>
<keyword evidence="4 7" id="KW-1133">Transmembrane helix</keyword>
<feature type="domain" description="MacB-like periplasmic core" evidence="9">
    <location>
        <begin position="26"/>
        <end position="227"/>
    </location>
</feature>
<keyword evidence="2" id="KW-1003">Cell membrane</keyword>
<organism evidence="10 11">
    <name type="scientific">Microbacterium sediminis</name>
    <dbReference type="NCBI Taxonomy" id="904291"/>
    <lineage>
        <taxon>Bacteria</taxon>
        <taxon>Bacillati</taxon>
        <taxon>Actinomycetota</taxon>
        <taxon>Actinomycetes</taxon>
        <taxon>Micrococcales</taxon>
        <taxon>Microbacteriaceae</taxon>
        <taxon>Microbacterium</taxon>
    </lineage>
</organism>
<dbReference type="InterPro" id="IPR025857">
    <property type="entry name" value="MacB_PCD"/>
</dbReference>
<evidence type="ECO:0000256" key="2">
    <source>
        <dbReference type="ARBA" id="ARBA00022475"/>
    </source>
</evidence>
<reference evidence="10 11" key="1">
    <citation type="submission" date="2016-05" db="EMBL/GenBank/DDBJ databases">
        <authorList>
            <person name="Lavstsen T."/>
            <person name="Jespersen J.S."/>
        </authorList>
    </citation>
    <scope>NUCLEOTIDE SEQUENCE [LARGE SCALE GENOMIC DNA]</scope>
    <source>
        <strain evidence="10 11">YLB-01</strain>
    </source>
</reference>
<dbReference type="OrthoDB" id="3510103at2"/>
<dbReference type="InterPro" id="IPR050250">
    <property type="entry name" value="Macrolide_Exporter_MacB"/>
</dbReference>
<dbReference type="InterPro" id="IPR003838">
    <property type="entry name" value="ABC3_permease_C"/>
</dbReference>
<dbReference type="Pfam" id="PF12704">
    <property type="entry name" value="MacB_PCD"/>
    <property type="match status" value="1"/>
</dbReference>
<comment type="subcellular location">
    <subcellularLocation>
        <location evidence="1">Cell membrane</location>
        <topology evidence="1">Multi-pass membrane protein</topology>
    </subcellularLocation>
</comment>
<gene>
    <name evidence="10" type="ORF">A7J15_01170</name>
</gene>
<dbReference type="RefSeq" id="WP_067023128.1">
    <property type="nucleotide sequence ID" value="NZ_JRNY01000001.1"/>
</dbReference>
<comment type="caution">
    <text evidence="10">The sequence shown here is derived from an EMBL/GenBank/DDBJ whole genome shotgun (WGS) entry which is preliminary data.</text>
</comment>
<dbReference type="PANTHER" id="PTHR30572">
    <property type="entry name" value="MEMBRANE COMPONENT OF TRANSPORTER-RELATED"/>
    <property type="match status" value="1"/>
</dbReference>
<evidence type="ECO:0000259" key="8">
    <source>
        <dbReference type="Pfam" id="PF02687"/>
    </source>
</evidence>
<proteinExistence type="inferred from homology"/>
<evidence type="ECO:0000256" key="1">
    <source>
        <dbReference type="ARBA" id="ARBA00004651"/>
    </source>
</evidence>
<evidence type="ECO:0000313" key="10">
    <source>
        <dbReference type="EMBL" id="OCG75692.1"/>
    </source>
</evidence>
<name>A0A1B9NGH0_9MICO</name>
<evidence type="ECO:0000256" key="4">
    <source>
        <dbReference type="ARBA" id="ARBA00022989"/>
    </source>
</evidence>
<feature type="transmembrane region" description="Helical" evidence="7">
    <location>
        <begin position="25"/>
        <end position="49"/>
    </location>
</feature>
<feature type="transmembrane region" description="Helical" evidence="7">
    <location>
        <begin position="389"/>
        <end position="408"/>
    </location>
</feature>
<dbReference type="Proteomes" id="UP000093355">
    <property type="component" value="Unassembled WGS sequence"/>
</dbReference>
<dbReference type="STRING" id="904291.A7J15_01170"/>
<keyword evidence="5 7" id="KW-0472">Membrane</keyword>
<keyword evidence="3 7" id="KW-0812">Transmembrane</keyword>
<feature type="domain" description="ABC3 transporter permease C-terminal" evidence="8">
    <location>
        <begin position="294"/>
        <end position="411"/>
    </location>
</feature>
<dbReference type="GO" id="GO:0022857">
    <property type="term" value="F:transmembrane transporter activity"/>
    <property type="evidence" value="ECO:0007669"/>
    <property type="project" value="TreeGrafter"/>
</dbReference>
<evidence type="ECO:0000256" key="3">
    <source>
        <dbReference type="ARBA" id="ARBA00022692"/>
    </source>
</evidence>
<dbReference type="Pfam" id="PF02687">
    <property type="entry name" value="FtsX"/>
    <property type="match status" value="1"/>
</dbReference>